<dbReference type="KEGG" id="acaf:CA12_37230"/>
<proteinExistence type="predicted"/>
<name>A0A517PDZ0_9PLAN</name>
<dbReference type="InterPro" id="IPR015943">
    <property type="entry name" value="WD40/YVTN_repeat-like_dom_sf"/>
</dbReference>
<dbReference type="EMBL" id="CP036265">
    <property type="protein sequence ID" value="QDT17595.1"/>
    <property type="molecule type" value="Genomic_DNA"/>
</dbReference>
<dbReference type="RefSeq" id="WP_145360474.1">
    <property type="nucleotide sequence ID" value="NZ_CP036265.1"/>
</dbReference>
<sequence length="415" mass="45416">MTDQSADLLKPPETLREGVEIAATPPTVDFLYYPGQNYEGKPWSNWGDGLAVGGKYYSAIGDHLAIGSKGDGGHGTGTAFVFEYDPETKSLRKLADTSKVLDLPKGHYTPGKIHGRIDLGRDGNLYYATHRGSKNATTDEYHYRGDWILRTNAQTGESEALAHGPVPKHAIPNSVLDPERLIFYGGTAAGLNSEDEGDRFFAYDVAKEKLLCDVPDGPARYMIFARSTGRVYFVPGKEDGALMRFDPAVDQRPIKVEGTHIGVRAATRETDGGHVYTVSLGQRSDEATVWSFNTRTEETRRIGTASVGSEAYVAAMAVGAEGRYLYYVPGAHGGSFRDGTPVVQFDVQTGKKKVLAFLEPFYTNKYGLTLKGTYSTAVSEDGEKLYITWNVSRGSRAWDCCGLTVVHIPESERRP</sequence>
<keyword evidence="2" id="KW-1185">Reference proteome</keyword>
<organism evidence="1 2">
    <name type="scientific">Alienimonas californiensis</name>
    <dbReference type="NCBI Taxonomy" id="2527989"/>
    <lineage>
        <taxon>Bacteria</taxon>
        <taxon>Pseudomonadati</taxon>
        <taxon>Planctomycetota</taxon>
        <taxon>Planctomycetia</taxon>
        <taxon>Planctomycetales</taxon>
        <taxon>Planctomycetaceae</taxon>
        <taxon>Alienimonas</taxon>
    </lineage>
</organism>
<protein>
    <submittedName>
        <fullName evidence="1">Uncharacterized protein</fullName>
    </submittedName>
</protein>
<reference evidence="1 2" key="1">
    <citation type="submission" date="2019-02" db="EMBL/GenBank/DDBJ databases">
        <title>Deep-cultivation of Planctomycetes and their phenomic and genomic characterization uncovers novel biology.</title>
        <authorList>
            <person name="Wiegand S."/>
            <person name="Jogler M."/>
            <person name="Boedeker C."/>
            <person name="Pinto D."/>
            <person name="Vollmers J."/>
            <person name="Rivas-Marin E."/>
            <person name="Kohn T."/>
            <person name="Peeters S.H."/>
            <person name="Heuer A."/>
            <person name="Rast P."/>
            <person name="Oberbeckmann S."/>
            <person name="Bunk B."/>
            <person name="Jeske O."/>
            <person name="Meyerdierks A."/>
            <person name="Storesund J.E."/>
            <person name="Kallscheuer N."/>
            <person name="Luecker S."/>
            <person name="Lage O.M."/>
            <person name="Pohl T."/>
            <person name="Merkel B.J."/>
            <person name="Hornburger P."/>
            <person name="Mueller R.-W."/>
            <person name="Bruemmer F."/>
            <person name="Labrenz M."/>
            <person name="Spormann A.M."/>
            <person name="Op den Camp H."/>
            <person name="Overmann J."/>
            <person name="Amann R."/>
            <person name="Jetten M.S.M."/>
            <person name="Mascher T."/>
            <person name="Medema M.H."/>
            <person name="Devos D.P."/>
            <person name="Kaster A.-K."/>
            <person name="Ovreas L."/>
            <person name="Rohde M."/>
            <person name="Galperin M.Y."/>
            <person name="Jogler C."/>
        </authorList>
    </citation>
    <scope>NUCLEOTIDE SEQUENCE [LARGE SCALE GENOMIC DNA]</scope>
    <source>
        <strain evidence="1 2">CA12</strain>
    </source>
</reference>
<evidence type="ECO:0000313" key="2">
    <source>
        <dbReference type="Proteomes" id="UP000318741"/>
    </source>
</evidence>
<dbReference type="AlphaFoldDB" id="A0A517PDZ0"/>
<evidence type="ECO:0000313" key="1">
    <source>
        <dbReference type="EMBL" id="QDT17595.1"/>
    </source>
</evidence>
<dbReference type="SUPFAM" id="SSF63829">
    <property type="entry name" value="Calcium-dependent phosphotriesterase"/>
    <property type="match status" value="1"/>
</dbReference>
<dbReference type="OrthoDB" id="2489803at2"/>
<accession>A0A517PDZ0</accession>
<dbReference type="Proteomes" id="UP000318741">
    <property type="component" value="Chromosome"/>
</dbReference>
<dbReference type="Gene3D" id="2.130.10.10">
    <property type="entry name" value="YVTN repeat-like/Quinoprotein amine dehydrogenase"/>
    <property type="match status" value="1"/>
</dbReference>
<gene>
    <name evidence="1" type="ORF">CA12_37230</name>
</gene>